<comment type="caution">
    <text evidence="3">The sequence shown here is derived from an EMBL/GenBank/DDBJ whole genome shotgun (WGS) entry which is preliminary data.</text>
</comment>
<dbReference type="Proteomes" id="UP000494106">
    <property type="component" value="Unassembled WGS sequence"/>
</dbReference>
<evidence type="ECO:0000256" key="1">
    <source>
        <dbReference type="SAM" id="MobiDB-lite"/>
    </source>
</evidence>
<accession>A0A8S0ZU16</accession>
<keyword evidence="2" id="KW-0732">Signal</keyword>
<reference evidence="3 4" key="1">
    <citation type="submission" date="2020-04" db="EMBL/GenBank/DDBJ databases">
        <authorList>
            <person name="Wallbank WR R."/>
            <person name="Pardo Diaz C."/>
            <person name="Kozak K."/>
            <person name="Martin S."/>
            <person name="Jiggins C."/>
            <person name="Moest M."/>
            <person name="Warren A I."/>
            <person name="Byers J.R.P. K."/>
            <person name="Montejo-Kovacevich G."/>
            <person name="Yen C E."/>
        </authorList>
    </citation>
    <scope>NUCLEOTIDE SEQUENCE [LARGE SCALE GENOMIC DNA]</scope>
</reference>
<feature type="compositionally biased region" description="Basic and acidic residues" evidence="1">
    <location>
        <begin position="432"/>
        <end position="507"/>
    </location>
</feature>
<keyword evidence="4" id="KW-1185">Reference proteome</keyword>
<feature type="compositionally biased region" description="Polar residues" evidence="1">
    <location>
        <begin position="297"/>
        <end position="309"/>
    </location>
</feature>
<feature type="region of interest" description="Disordered" evidence="1">
    <location>
        <begin position="297"/>
        <end position="587"/>
    </location>
</feature>
<feature type="compositionally biased region" description="Basic and acidic residues" evidence="1">
    <location>
        <begin position="415"/>
        <end position="425"/>
    </location>
</feature>
<protein>
    <submittedName>
        <fullName evidence="3">Uncharacterized protein</fullName>
    </submittedName>
</protein>
<feature type="signal peptide" evidence="2">
    <location>
        <begin position="1"/>
        <end position="18"/>
    </location>
</feature>
<feature type="compositionally biased region" description="Basic and acidic residues" evidence="1">
    <location>
        <begin position="352"/>
        <end position="377"/>
    </location>
</feature>
<dbReference type="EMBL" id="CADEBC010000497">
    <property type="protein sequence ID" value="CAB3238261.1"/>
    <property type="molecule type" value="Genomic_DNA"/>
</dbReference>
<organism evidence="3 4">
    <name type="scientific">Arctia plantaginis</name>
    <name type="common">Wood tiger moth</name>
    <name type="synonym">Phalaena plantaginis</name>
    <dbReference type="NCBI Taxonomy" id="874455"/>
    <lineage>
        <taxon>Eukaryota</taxon>
        <taxon>Metazoa</taxon>
        <taxon>Ecdysozoa</taxon>
        <taxon>Arthropoda</taxon>
        <taxon>Hexapoda</taxon>
        <taxon>Insecta</taxon>
        <taxon>Pterygota</taxon>
        <taxon>Neoptera</taxon>
        <taxon>Endopterygota</taxon>
        <taxon>Lepidoptera</taxon>
        <taxon>Glossata</taxon>
        <taxon>Ditrysia</taxon>
        <taxon>Noctuoidea</taxon>
        <taxon>Erebidae</taxon>
        <taxon>Arctiinae</taxon>
        <taxon>Arctia</taxon>
    </lineage>
</organism>
<evidence type="ECO:0000313" key="4">
    <source>
        <dbReference type="Proteomes" id="UP000494106"/>
    </source>
</evidence>
<evidence type="ECO:0000256" key="2">
    <source>
        <dbReference type="SAM" id="SignalP"/>
    </source>
</evidence>
<name>A0A8S0ZU16_ARCPL</name>
<feature type="compositionally biased region" description="Basic and acidic residues" evidence="1">
    <location>
        <begin position="242"/>
        <end position="254"/>
    </location>
</feature>
<gene>
    <name evidence="3" type="ORF">APLA_LOCUS7365</name>
</gene>
<feature type="compositionally biased region" description="Basic and acidic residues" evidence="1">
    <location>
        <begin position="310"/>
        <end position="324"/>
    </location>
</feature>
<feature type="region of interest" description="Disordered" evidence="1">
    <location>
        <begin position="239"/>
        <end position="269"/>
    </location>
</feature>
<feature type="compositionally biased region" description="Polar residues" evidence="1">
    <location>
        <begin position="381"/>
        <end position="392"/>
    </location>
</feature>
<feature type="compositionally biased region" description="Polar residues" evidence="1">
    <location>
        <begin position="255"/>
        <end position="265"/>
    </location>
</feature>
<sequence>MNLFLSYLLAYCVKGVFLWDPTRFDADERAADTAKLINLVNNADSFKVLYISRSYDEDRKEDADDANLLDSMKLLHKTFDTYRKSNDFIDGANIQYISNPEVLEDYKKLPKERSEIRDIINGEITTESSSIEESTVNNSKKSSQRLKRFRKHFTRRKETNLDTSNFVDNDDAEKIIAGVPEPQDSKETKRFILRSMHNSNQGNPIIEPVLNTYTVRVSLQKGRKPKTNNNLNVLSKILVPKESPKKKSRSKNELKSINNSKQNWSSEDKKDVMVNVEKRFKIASEIKEKNTLKLSANKQESRINKNIPNEQRREKNYRLSDNRNSKVRTRQKTHKVDNTETKDKNKRNFVPNKDERKPEFRDAKFEREINQRKKDSIWSKPYNSKNVNTVENYDNDERPKINKKQKSNDWSKQNNMDKKYEDRDTTSSNRNKKNDSWNKERTWNKKDDSRSKERTWNKKDDSRSKERTWNKKDYDNKNKRKDDDDLKSDGKFKKYSDLDNTGTDKTENAGWGNYALFKNLRDKKNSMEGGNVQKEKIIPKVHIRAPKPSSYESYPPQRHDYYQKPKKSLRTFNRTPIPMAGKRPVFD</sequence>
<dbReference type="AlphaFoldDB" id="A0A8S0ZU16"/>
<proteinExistence type="predicted"/>
<feature type="compositionally biased region" description="Basic and acidic residues" evidence="1">
    <location>
        <begin position="334"/>
        <end position="343"/>
    </location>
</feature>
<dbReference type="OrthoDB" id="6924690at2759"/>
<feature type="chain" id="PRO_5035767150" evidence="2">
    <location>
        <begin position="19"/>
        <end position="587"/>
    </location>
</feature>
<evidence type="ECO:0000313" key="3">
    <source>
        <dbReference type="EMBL" id="CAB3238261.1"/>
    </source>
</evidence>